<dbReference type="PROSITE" id="PS00463">
    <property type="entry name" value="ZN2_CY6_FUNGAL_1"/>
    <property type="match status" value="1"/>
</dbReference>
<dbReference type="STRING" id="1095630.A0A2J6SFX1"/>
<dbReference type="OrthoDB" id="5423818at2759"/>
<dbReference type="PRINTS" id="PR00755">
    <property type="entry name" value="AFLATOXINBRP"/>
</dbReference>
<dbReference type="PANTHER" id="PTHR47660">
    <property type="entry name" value="TRANSCRIPTION FACTOR WITH C2H2 AND ZN(2)-CYS(6) DNA BINDING DOMAIN (EUROFUNG)-RELATED-RELATED"/>
    <property type="match status" value="1"/>
</dbReference>
<keyword evidence="2" id="KW-0862">Zinc</keyword>
<evidence type="ECO:0000256" key="2">
    <source>
        <dbReference type="ARBA" id="ARBA00022833"/>
    </source>
</evidence>
<keyword evidence="4" id="KW-0804">Transcription</keyword>
<keyword evidence="5" id="KW-0539">Nucleus</keyword>
<evidence type="ECO:0000313" key="7">
    <source>
        <dbReference type="EMBL" id="PMD49649.1"/>
    </source>
</evidence>
<dbReference type="AlphaFoldDB" id="A0A2J6SFX1"/>
<evidence type="ECO:0000256" key="1">
    <source>
        <dbReference type="ARBA" id="ARBA00022723"/>
    </source>
</evidence>
<dbReference type="PANTHER" id="PTHR47660:SF3">
    <property type="entry name" value="FINGER DOMAIN PROTEIN, PUTATIVE (AFU_ORTHOLOGUE AFUA_4G03310)-RELATED"/>
    <property type="match status" value="1"/>
</dbReference>
<accession>A0A2J6SFX1</accession>
<protein>
    <recommendedName>
        <fullName evidence="6">Zn(2)-C6 fungal-type domain-containing protein</fullName>
    </recommendedName>
</protein>
<dbReference type="PROSITE" id="PS50048">
    <property type="entry name" value="ZN2_CY6_FUNGAL_2"/>
    <property type="match status" value="1"/>
</dbReference>
<dbReference type="InterPro" id="IPR036864">
    <property type="entry name" value="Zn2-C6_fun-type_DNA-bd_sf"/>
</dbReference>
<evidence type="ECO:0000256" key="4">
    <source>
        <dbReference type="ARBA" id="ARBA00023163"/>
    </source>
</evidence>
<keyword evidence="8" id="KW-1185">Reference proteome</keyword>
<sequence>MDREPEMAQVMPSRQIDTDSGPFLCKICSKAFAKRPSRNRHVLYCRKKLGDNLPVLRKSCGACRKAKVKCSSEFPRCHRCTEKDLVCMYELTRRSGNLPQQPAFTPRPQPSSDATLLVDSSELATQNEISWDTTLGHYNGTLIGSDVDPSGIWPAIGPDLSCQNGPSHAWEPDAGFVEDLEFSDLATVSFSIGSSNNESSFDWFSSGPSRSLPLDAIFSTPPDCMFHTPYLVLRPMDRDYQPPSSPLISHRSPFIQTYVSSSSQIGRTFLLQSIQSYATILATSNLPPFIHSISLPTHGPSLPSSAPLEICKSIVSLYKTKTPSTSPFIWRSITMEKDRFMNEFEEADKWTMLAMLQAITVYILLRIFDQDSFSVDFDRELVSAMTEIAIISEQAKFLCRAEVEGWRPEWKEWVLFESKRRTVTLLFILHLLFDIKPEQRAKSKVGLSVLPLPAHKQLWQASDEEEWKQAYDEMLKGREGRGYLRYGDLLGLGKGCGGERMKDLNAWMVSGDAFGILVMMAATTL</sequence>
<dbReference type="RefSeq" id="XP_024726553.1">
    <property type="nucleotide sequence ID" value="XM_024876414.1"/>
</dbReference>
<dbReference type="SMART" id="SM00066">
    <property type="entry name" value="GAL4"/>
    <property type="match status" value="1"/>
</dbReference>
<evidence type="ECO:0000256" key="5">
    <source>
        <dbReference type="ARBA" id="ARBA00023242"/>
    </source>
</evidence>
<dbReference type="SUPFAM" id="SSF57701">
    <property type="entry name" value="Zn2/Cys6 DNA-binding domain"/>
    <property type="match status" value="1"/>
</dbReference>
<dbReference type="Proteomes" id="UP000235371">
    <property type="component" value="Unassembled WGS sequence"/>
</dbReference>
<gene>
    <name evidence="7" type="ORF">K444DRAFT_549007</name>
</gene>
<dbReference type="CDD" id="cd00067">
    <property type="entry name" value="GAL4"/>
    <property type="match status" value="1"/>
</dbReference>
<name>A0A2J6SFX1_9HELO</name>
<proteinExistence type="predicted"/>
<dbReference type="GeneID" id="36584493"/>
<evidence type="ECO:0000313" key="8">
    <source>
        <dbReference type="Proteomes" id="UP000235371"/>
    </source>
</evidence>
<keyword evidence="1" id="KW-0479">Metal-binding</keyword>
<dbReference type="InParanoid" id="A0A2J6SFX1"/>
<organism evidence="7 8">
    <name type="scientific">Hyaloscypha bicolor E</name>
    <dbReference type="NCBI Taxonomy" id="1095630"/>
    <lineage>
        <taxon>Eukaryota</taxon>
        <taxon>Fungi</taxon>
        <taxon>Dikarya</taxon>
        <taxon>Ascomycota</taxon>
        <taxon>Pezizomycotina</taxon>
        <taxon>Leotiomycetes</taxon>
        <taxon>Helotiales</taxon>
        <taxon>Hyaloscyphaceae</taxon>
        <taxon>Hyaloscypha</taxon>
        <taxon>Hyaloscypha bicolor</taxon>
    </lineage>
</organism>
<dbReference type="Gene3D" id="4.10.240.10">
    <property type="entry name" value="Zn(2)-C6 fungal-type DNA-binding domain"/>
    <property type="match status" value="1"/>
</dbReference>
<dbReference type="GO" id="GO:0008270">
    <property type="term" value="F:zinc ion binding"/>
    <property type="evidence" value="ECO:0007669"/>
    <property type="project" value="InterPro"/>
</dbReference>
<dbReference type="EMBL" id="KZ613920">
    <property type="protein sequence ID" value="PMD49649.1"/>
    <property type="molecule type" value="Genomic_DNA"/>
</dbReference>
<reference evidence="7 8" key="1">
    <citation type="submission" date="2016-04" db="EMBL/GenBank/DDBJ databases">
        <title>A degradative enzymes factory behind the ericoid mycorrhizal symbiosis.</title>
        <authorList>
            <consortium name="DOE Joint Genome Institute"/>
            <person name="Martino E."/>
            <person name="Morin E."/>
            <person name="Grelet G."/>
            <person name="Kuo A."/>
            <person name="Kohler A."/>
            <person name="Daghino S."/>
            <person name="Barry K."/>
            <person name="Choi C."/>
            <person name="Cichocki N."/>
            <person name="Clum A."/>
            <person name="Copeland A."/>
            <person name="Hainaut M."/>
            <person name="Haridas S."/>
            <person name="Labutti K."/>
            <person name="Lindquist E."/>
            <person name="Lipzen A."/>
            <person name="Khouja H.-R."/>
            <person name="Murat C."/>
            <person name="Ohm R."/>
            <person name="Olson A."/>
            <person name="Spatafora J."/>
            <person name="Veneault-Fourrey C."/>
            <person name="Henrissat B."/>
            <person name="Grigoriev I."/>
            <person name="Martin F."/>
            <person name="Perotto S."/>
        </authorList>
    </citation>
    <scope>NUCLEOTIDE SEQUENCE [LARGE SCALE GENOMIC DNA]</scope>
    <source>
        <strain evidence="7 8">E</strain>
    </source>
</reference>
<keyword evidence="3" id="KW-0805">Transcription regulation</keyword>
<feature type="domain" description="Zn(2)-C6 fungal-type" evidence="6">
    <location>
        <begin position="59"/>
        <end position="89"/>
    </location>
</feature>
<dbReference type="InterPro" id="IPR001138">
    <property type="entry name" value="Zn2Cys6_DnaBD"/>
</dbReference>
<dbReference type="GO" id="GO:0000981">
    <property type="term" value="F:DNA-binding transcription factor activity, RNA polymerase II-specific"/>
    <property type="evidence" value="ECO:0007669"/>
    <property type="project" value="InterPro"/>
</dbReference>
<dbReference type="Pfam" id="PF00172">
    <property type="entry name" value="Zn_clus"/>
    <property type="match status" value="1"/>
</dbReference>
<evidence type="ECO:0000256" key="3">
    <source>
        <dbReference type="ARBA" id="ARBA00023015"/>
    </source>
</evidence>
<evidence type="ECO:0000259" key="6">
    <source>
        <dbReference type="PROSITE" id="PS50048"/>
    </source>
</evidence>